<dbReference type="EMBL" id="JAHFZB010000007">
    <property type="protein sequence ID" value="KAK6487779.1"/>
    <property type="molecule type" value="Genomic_DNA"/>
</dbReference>
<keyword evidence="5" id="KW-1185">Reference proteome</keyword>
<dbReference type="PANTHER" id="PTHR47658">
    <property type="entry name" value="HIGH MOBILITY GROUP B PROTEIN 12-RELATED"/>
    <property type="match status" value="1"/>
</dbReference>
<feature type="DNA-binding region" description="HMG box" evidence="1">
    <location>
        <begin position="327"/>
        <end position="395"/>
    </location>
</feature>
<evidence type="ECO:0000313" key="4">
    <source>
        <dbReference type="EMBL" id="KAK6487779.1"/>
    </source>
</evidence>
<evidence type="ECO:0000256" key="1">
    <source>
        <dbReference type="PROSITE-ProRule" id="PRU00267"/>
    </source>
</evidence>
<feature type="compositionally biased region" description="Low complexity" evidence="2">
    <location>
        <begin position="103"/>
        <end position="117"/>
    </location>
</feature>
<feature type="region of interest" description="Disordered" evidence="2">
    <location>
        <begin position="287"/>
        <end position="321"/>
    </location>
</feature>
<dbReference type="PROSITE" id="PS50118">
    <property type="entry name" value="HMG_BOX_2"/>
    <property type="match status" value="1"/>
</dbReference>
<feature type="compositionally biased region" description="Polar residues" evidence="2">
    <location>
        <begin position="118"/>
        <end position="130"/>
    </location>
</feature>
<gene>
    <name evidence="4" type="ORF">HHUSO_G9051</name>
</gene>
<accession>A0ABR0ZSI9</accession>
<protein>
    <submittedName>
        <fullName evidence="4">Basic helix-loop-helix and HMG box domain-containing protein 1-like</fullName>
    </submittedName>
</protein>
<feature type="compositionally biased region" description="Pro residues" evidence="2">
    <location>
        <begin position="195"/>
        <end position="204"/>
    </location>
</feature>
<keyword evidence="1" id="KW-0238">DNA-binding</keyword>
<dbReference type="InterPro" id="IPR009071">
    <property type="entry name" value="HMG_box_dom"/>
</dbReference>
<reference evidence="4 5" key="1">
    <citation type="submission" date="2021-05" db="EMBL/GenBank/DDBJ databases">
        <authorList>
            <person name="Zahm M."/>
            <person name="Klopp C."/>
            <person name="Cabau C."/>
            <person name="Kuhl H."/>
            <person name="Suciu R."/>
            <person name="Ciorpac M."/>
            <person name="Holostenco D."/>
            <person name="Gessner J."/>
            <person name="Wuertz S."/>
            <person name="Hohne C."/>
            <person name="Stock M."/>
            <person name="Gislard M."/>
            <person name="Lluch J."/>
            <person name="Milhes M."/>
            <person name="Lampietro C."/>
            <person name="Lopez Roques C."/>
            <person name="Donnadieu C."/>
            <person name="Du K."/>
            <person name="Schartl M."/>
            <person name="Guiguen Y."/>
        </authorList>
    </citation>
    <scope>NUCLEOTIDE SEQUENCE [LARGE SCALE GENOMIC DNA]</scope>
    <source>
        <strain evidence="4">Hh-F2</strain>
        <tissue evidence="4">Blood</tissue>
    </source>
</reference>
<keyword evidence="1" id="KW-0539">Nucleus</keyword>
<feature type="domain" description="HMG box" evidence="3">
    <location>
        <begin position="327"/>
        <end position="395"/>
    </location>
</feature>
<sequence length="443" mass="49356">MNTKDTLVHVLRYLEYLQSHIDSLETLLPGCDSGTSEPHTPPLNRKSAQRESVCSRPRKRQPASRGSEGEGCDRRRRLYGAESRWDDTNGAGLLDWPVLHNTDSSSPCPSSQDSEWSCRQTPRATATPTGGVTDADLRTPAEDRPCSACGEQRGSEEGRPVRSQVFDSPHAGSGGLLLKDHMLWWYPSSGEDEPPLTPSSPPHPGTGSSPLRTLCFGEDLNLSPSLLTSPARDLALSFLQEGQENLHVLFEDVWVNAMHSSESQEHSTDNTAEWDSLLAGGWLSSASEGEERGDFTWTPSKRGPPRGGRGRHRPRPRRPLYTKPHLKKKCVNGFIMYCRLNRKSYLRSHPGIPSTVVTKKLAGQWHNMSKQERRGYCVKARRFSRQQNRNVCSLWNEGETGSLCCIKEYIQSPLPLDHSARAKCTGVPDIIASRHGVCQYELH</sequence>
<dbReference type="InterPro" id="IPR036910">
    <property type="entry name" value="HMG_box_dom_sf"/>
</dbReference>
<dbReference type="Gene3D" id="1.10.30.10">
    <property type="entry name" value="High mobility group box domain"/>
    <property type="match status" value="1"/>
</dbReference>
<dbReference type="Pfam" id="PF00505">
    <property type="entry name" value="HMG_box"/>
    <property type="match status" value="1"/>
</dbReference>
<organism evidence="4 5">
    <name type="scientific">Huso huso</name>
    <name type="common">Beluga</name>
    <name type="synonym">Acipenser huso</name>
    <dbReference type="NCBI Taxonomy" id="61971"/>
    <lineage>
        <taxon>Eukaryota</taxon>
        <taxon>Metazoa</taxon>
        <taxon>Chordata</taxon>
        <taxon>Craniata</taxon>
        <taxon>Vertebrata</taxon>
        <taxon>Euteleostomi</taxon>
        <taxon>Actinopterygii</taxon>
        <taxon>Chondrostei</taxon>
        <taxon>Acipenseriformes</taxon>
        <taxon>Acipenseridae</taxon>
        <taxon>Huso</taxon>
    </lineage>
</organism>
<feature type="region of interest" description="Disordered" evidence="2">
    <location>
        <begin position="32"/>
        <end position="72"/>
    </location>
</feature>
<feature type="compositionally biased region" description="Basic residues" evidence="2">
    <location>
        <begin position="308"/>
        <end position="321"/>
    </location>
</feature>
<dbReference type="SUPFAM" id="SSF47095">
    <property type="entry name" value="HMG-box"/>
    <property type="match status" value="1"/>
</dbReference>
<evidence type="ECO:0000259" key="3">
    <source>
        <dbReference type="PROSITE" id="PS50118"/>
    </source>
</evidence>
<dbReference type="PANTHER" id="PTHR47658:SF1">
    <property type="entry name" value="MEIOSIS INITIATOR PROTEIN"/>
    <property type="match status" value="1"/>
</dbReference>
<feature type="region of interest" description="Disordered" evidence="2">
    <location>
        <begin position="189"/>
        <end position="212"/>
    </location>
</feature>
<comment type="caution">
    <text evidence="4">The sequence shown here is derived from an EMBL/GenBank/DDBJ whole genome shotgun (WGS) entry which is preliminary data.</text>
</comment>
<evidence type="ECO:0000256" key="2">
    <source>
        <dbReference type="SAM" id="MobiDB-lite"/>
    </source>
</evidence>
<feature type="compositionally biased region" description="Basic and acidic residues" evidence="2">
    <location>
        <begin position="135"/>
        <end position="145"/>
    </location>
</feature>
<name>A0ABR0ZSI9_HUSHU</name>
<evidence type="ECO:0000313" key="5">
    <source>
        <dbReference type="Proteomes" id="UP001369086"/>
    </source>
</evidence>
<proteinExistence type="predicted"/>
<dbReference type="Proteomes" id="UP001369086">
    <property type="component" value="Unassembled WGS sequence"/>
</dbReference>
<dbReference type="CDD" id="cd21977">
    <property type="entry name" value="HMG-box_BHMG1"/>
    <property type="match status" value="1"/>
</dbReference>
<feature type="region of interest" description="Disordered" evidence="2">
    <location>
        <begin position="103"/>
        <end position="172"/>
    </location>
</feature>
<dbReference type="SMART" id="SM00398">
    <property type="entry name" value="HMG"/>
    <property type="match status" value="1"/>
</dbReference>